<dbReference type="InterPro" id="IPR036397">
    <property type="entry name" value="RNaseH_sf"/>
</dbReference>
<gene>
    <name evidence="8" type="ORF">M9458_053734</name>
</gene>
<dbReference type="InterPro" id="IPR050951">
    <property type="entry name" value="Retrovirus_Pol_polyprotein"/>
</dbReference>
<feature type="domain" description="Integrase catalytic" evidence="7">
    <location>
        <begin position="289"/>
        <end position="378"/>
    </location>
</feature>
<comment type="caution">
    <text evidence="8">The sequence shown here is derived from an EMBL/GenBank/DDBJ whole genome shotgun (WGS) entry which is preliminary data.</text>
</comment>
<comment type="subcellular location">
    <subcellularLocation>
        <location evidence="1">Nucleus</location>
    </subcellularLocation>
</comment>
<dbReference type="Pfam" id="PF00385">
    <property type="entry name" value="Chromo"/>
    <property type="match status" value="1"/>
</dbReference>
<dbReference type="GO" id="GO:0006259">
    <property type="term" value="P:DNA metabolic process"/>
    <property type="evidence" value="ECO:0007669"/>
    <property type="project" value="UniProtKB-ARBA"/>
</dbReference>
<dbReference type="SUPFAM" id="SSF56672">
    <property type="entry name" value="DNA/RNA polymerases"/>
    <property type="match status" value="1"/>
</dbReference>
<organism evidence="8 9">
    <name type="scientific">Cirrhinus mrigala</name>
    <name type="common">Mrigala</name>
    <dbReference type="NCBI Taxonomy" id="683832"/>
    <lineage>
        <taxon>Eukaryota</taxon>
        <taxon>Metazoa</taxon>
        <taxon>Chordata</taxon>
        <taxon>Craniata</taxon>
        <taxon>Vertebrata</taxon>
        <taxon>Euteleostomi</taxon>
        <taxon>Actinopterygii</taxon>
        <taxon>Neopterygii</taxon>
        <taxon>Teleostei</taxon>
        <taxon>Ostariophysi</taxon>
        <taxon>Cypriniformes</taxon>
        <taxon>Cyprinidae</taxon>
        <taxon>Labeoninae</taxon>
        <taxon>Labeonini</taxon>
        <taxon>Cirrhinus</taxon>
    </lineage>
</organism>
<dbReference type="SUPFAM" id="SSF53098">
    <property type="entry name" value="Ribonuclease H-like"/>
    <property type="match status" value="1"/>
</dbReference>
<dbReference type="InterPro" id="IPR000953">
    <property type="entry name" value="Chromo/chromo_shadow_dom"/>
</dbReference>
<dbReference type="Gene3D" id="3.10.10.10">
    <property type="entry name" value="HIV Type 1 Reverse Transcriptase, subunit A, domain 1"/>
    <property type="match status" value="1"/>
</dbReference>
<evidence type="ECO:0000313" key="9">
    <source>
        <dbReference type="Proteomes" id="UP001529510"/>
    </source>
</evidence>
<dbReference type="CDD" id="cd01647">
    <property type="entry name" value="RT_LTR"/>
    <property type="match status" value="1"/>
</dbReference>
<feature type="domain" description="Reverse transcriptase" evidence="6">
    <location>
        <begin position="1"/>
        <end position="190"/>
    </location>
</feature>
<evidence type="ECO:0000259" key="6">
    <source>
        <dbReference type="PROSITE" id="PS50878"/>
    </source>
</evidence>
<dbReference type="Pfam" id="PF17921">
    <property type="entry name" value="Integrase_H2C2"/>
    <property type="match status" value="1"/>
</dbReference>
<sequence>MEVYIAEAFNQGFIRPSTSPAASSFFFVGKKDGVLCPCIDYRQLNSQILQQPYPLPLVPAALEELCGAQVFTKLDLRSAYNLVRIHAGDEWKTAFVTPTGHYEYQVMPYGLSISPPVFQTFMNEVFWEFLHRFVMVYIDDILIYSRNMAEHRQHVQQNIPADALSHQSSSEQDTDPEPVIPPNLIVSPIVWNQDQDIQHATLHEPAPPECTEGKIYVPRSQRQTLLGTAHQSPGSGHPGSKRTLSLLQTRYWWPSMRRDTIMYVQSCSVCAMSNAPRMLPTGKLVPLPIPGRPWSHLGVDFVTDLPSSEGNTCVLVIVVRFSKSCKFIPLKGLPTAMETAEHLFHQVFRHYGIPEEIVSDRGPQFISHVLKAFFKLLGTNGQTERRIQELGRYLRAYCHEDQHIWSRFLLWAEYAQNSLCQETTGLTPFHCRPRVSRKQESVGLRSSPSQALNKLFADARRRIAPRYQPETPGAEAEPPPPEVLDQPSIYTVHKILDSRRRGGHLEYLIDWEGYGPEDRSWVLRDDVLDDVHRDHPDRPVPCSHGLPRRRVRASGVALG</sequence>
<comment type="similarity">
    <text evidence="2">Belongs to the beta type-B retroviral polymerase family. HERV class-II K(HML-2) pol subfamily.</text>
</comment>
<dbReference type="EC" id="3.1.26.4" evidence="3"/>
<dbReference type="InterPro" id="IPR041588">
    <property type="entry name" value="Integrase_H2C2"/>
</dbReference>
<dbReference type="GO" id="GO:0004523">
    <property type="term" value="F:RNA-DNA hybrid ribonuclease activity"/>
    <property type="evidence" value="ECO:0007669"/>
    <property type="project" value="UniProtKB-EC"/>
</dbReference>
<evidence type="ECO:0000256" key="3">
    <source>
        <dbReference type="ARBA" id="ARBA00012180"/>
    </source>
</evidence>
<dbReference type="Gene3D" id="3.30.420.10">
    <property type="entry name" value="Ribonuclease H-like superfamily/Ribonuclease H"/>
    <property type="match status" value="1"/>
</dbReference>
<dbReference type="InterPro" id="IPR001584">
    <property type="entry name" value="Integrase_cat-core"/>
</dbReference>
<dbReference type="Gene3D" id="1.10.340.70">
    <property type="match status" value="1"/>
</dbReference>
<evidence type="ECO:0000259" key="5">
    <source>
        <dbReference type="PROSITE" id="PS50013"/>
    </source>
</evidence>
<dbReference type="Gene3D" id="2.40.50.40">
    <property type="match status" value="1"/>
</dbReference>
<feature type="non-terminal residue" evidence="8">
    <location>
        <position position="559"/>
    </location>
</feature>
<protein>
    <recommendedName>
        <fullName evidence="4">Gypsy retrotransposon integrase-like protein 1</fullName>
        <ecNumber evidence="3">3.1.26.4</ecNumber>
    </recommendedName>
</protein>
<evidence type="ECO:0000256" key="2">
    <source>
        <dbReference type="ARBA" id="ARBA00010879"/>
    </source>
</evidence>
<dbReference type="GO" id="GO:0005634">
    <property type="term" value="C:nucleus"/>
    <property type="evidence" value="ECO:0007669"/>
    <property type="project" value="UniProtKB-SubCell"/>
</dbReference>
<accession>A0ABD0MLK5</accession>
<dbReference type="InterPro" id="IPR043502">
    <property type="entry name" value="DNA/RNA_pol_sf"/>
</dbReference>
<dbReference type="SMART" id="SM00298">
    <property type="entry name" value="CHROMO"/>
    <property type="match status" value="1"/>
</dbReference>
<dbReference type="InterPro" id="IPR016197">
    <property type="entry name" value="Chromo-like_dom_sf"/>
</dbReference>
<dbReference type="CDD" id="cd00024">
    <property type="entry name" value="CD_CSD"/>
    <property type="match status" value="1"/>
</dbReference>
<dbReference type="Gene3D" id="3.30.70.270">
    <property type="match status" value="1"/>
</dbReference>
<dbReference type="EMBL" id="JAMKFB020000262">
    <property type="protein sequence ID" value="KAL0150962.1"/>
    <property type="molecule type" value="Genomic_DNA"/>
</dbReference>
<proteinExistence type="inferred from homology"/>
<dbReference type="AlphaFoldDB" id="A0ABD0MLK5"/>
<dbReference type="InterPro" id="IPR043128">
    <property type="entry name" value="Rev_trsase/Diguanyl_cyclase"/>
</dbReference>
<dbReference type="Proteomes" id="UP001529510">
    <property type="component" value="Unassembled WGS sequence"/>
</dbReference>
<evidence type="ECO:0000256" key="1">
    <source>
        <dbReference type="ARBA" id="ARBA00004123"/>
    </source>
</evidence>
<dbReference type="FunFam" id="1.10.340.70:FF:000001">
    <property type="entry name" value="Retrovirus-related Pol polyprotein from transposon gypsy-like Protein"/>
    <property type="match status" value="1"/>
</dbReference>
<dbReference type="PANTHER" id="PTHR37984:SF15">
    <property type="entry name" value="INTEGRASE CATALYTIC DOMAIN-CONTAINING PROTEIN"/>
    <property type="match status" value="1"/>
</dbReference>
<name>A0ABD0MLK5_CIRMR</name>
<dbReference type="InterPro" id="IPR000477">
    <property type="entry name" value="RT_dom"/>
</dbReference>
<evidence type="ECO:0000256" key="4">
    <source>
        <dbReference type="ARBA" id="ARBA00039658"/>
    </source>
</evidence>
<evidence type="ECO:0000313" key="8">
    <source>
        <dbReference type="EMBL" id="KAL0150962.1"/>
    </source>
</evidence>
<dbReference type="PROSITE" id="PS50013">
    <property type="entry name" value="CHROMO_2"/>
    <property type="match status" value="1"/>
</dbReference>
<dbReference type="InterPro" id="IPR012337">
    <property type="entry name" value="RNaseH-like_sf"/>
</dbReference>
<feature type="domain" description="Chromo" evidence="5">
    <location>
        <begin position="490"/>
        <end position="521"/>
    </location>
</feature>
<dbReference type="PROSITE" id="PS50878">
    <property type="entry name" value="RT_POL"/>
    <property type="match status" value="1"/>
</dbReference>
<dbReference type="SUPFAM" id="SSF54160">
    <property type="entry name" value="Chromo domain-like"/>
    <property type="match status" value="1"/>
</dbReference>
<dbReference type="PANTHER" id="PTHR37984">
    <property type="entry name" value="PROTEIN CBG26694"/>
    <property type="match status" value="1"/>
</dbReference>
<dbReference type="InterPro" id="IPR023780">
    <property type="entry name" value="Chromo_domain"/>
</dbReference>
<dbReference type="PROSITE" id="PS50994">
    <property type="entry name" value="INTEGRASE"/>
    <property type="match status" value="1"/>
</dbReference>
<evidence type="ECO:0000259" key="7">
    <source>
        <dbReference type="PROSITE" id="PS50994"/>
    </source>
</evidence>
<dbReference type="Pfam" id="PF00078">
    <property type="entry name" value="RVT_1"/>
    <property type="match status" value="1"/>
</dbReference>
<keyword evidence="9" id="KW-1185">Reference proteome</keyword>
<reference evidence="8 9" key="1">
    <citation type="submission" date="2024-05" db="EMBL/GenBank/DDBJ databases">
        <title>Genome sequencing and assembly of Indian major carp, Cirrhinus mrigala (Hamilton, 1822).</title>
        <authorList>
            <person name="Mohindra V."/>
            <person name="Chowdhury L.M."/>
            <person name="Lal K."/>
            <person name="Jena J.K."/>
        </authorList>
    </citation>
    <scope>NUCLEOTIDE SEQUENCE [LARGE SCALE GENOMIC DNA]</scope>
    <source>
        <strain evidence="8">CM1030</strain>
        <tissue evidence="8">Blood</tissue>
    </source>
</reference>